<feature type="domain" description="OmpR/PhoB-type" evidence="13">
    <location>
        <begin position="553"/>
        <end position="652"/>
    </location>
</feature>
<dbReference type="InterPro" id="IPR036890">
    <property type="entry name" value="HATPase_C_sf"/>
</dbReference>
<feature type="domain" description="Histidine kinase" evidence="11">
    <location>
        <begin position="171"/>
        <end position="388"/>
    </location>
</feature>
<dbReference type="InterPro" id="IPR005467">
    <property type="entry name" value="His_kinase_dom"/>
</dbReference>
<dbReference type="Pfam" id="PF00486">
    <property type="entry name" value="Trans_reg_C"/>
    <property type="match status" value="1"/>
</dbReference>
<protein>
    <recommendedName>
        <fullName evidence="2">histidine kinase</fullName>
        <ecNumber evidence="2">2.7.13.3</ecNumber>
    </recommendedName>
</protein>
<dbReference type="InterPro" id="IPR001867">
    <property type="entry name" value="OmpR/PhoB-type_DNA-bd"/>
</dbReference>
<feature type="DNA-binding region" description="OmpR/PhoB-type" evidence="9">
    <location>
        <begin position="553"/>
        <end position="652"/>
    </location>
</feature>
<dbReference type="SUPFAM" id="SSF47384">
    <property type="entry name" value="Homodimeric domain of signal transducing histidine kinase"/>
    <property type="match status" value="1"/>
</dbReference>
<dbReference type="GO" id="GO:0003677">
    <property type="term" value="F:DNA binding"/>
    <property type="evidence" value="ECO:0007669"/>
    <property type="project" value="UniProtKB-UniRule"/>
</dbReference>
<gene>
    <name evidence="14" type="ORF">EPA93_36665</name>
</gene>
<dbReference type="EMBL" id="CP035758">
    <property type="protein sequence ID" value="QBD81215.1"/>
    <property type="molecule type" value="Genomic_DNA"/>
</dbReference>
<name>A0A4P6JZX9_KTERU</name>
<dbReference type="CDD" id="cd00082">
    <property type="entry name" value="HisKA"/>
    <property type="match status" value="1"/>
</dbReference>
<evidence type="ECO:0000256" key="6">
    <source>
        <dbReference type="ARBA" id="ARBA00023012"/>
    </source>
</evidence>
<dbReference type="SMART" id="SM00387">
    <property type="entry name" value="HATPase_c"/>
    <property type="match status" value="1"/>
</dbReference>
<evidence type="ECO:0000259" key="12">
    <source>
        <dbReference type="PROSITE" id="PS50110"/>
    </source>
</evidence>
<proteinExistence type="predicted"/>
<dbReference type="InterPro" id="IPR000014">
    <property type="entry name" value="PAS"/>
</dbReference>
<keyword evidence="7 9" id="KW-0238">DNA-binding</keyword>
<dbReference type="Gene3D" id="3.30.450.20">
    <property type="entry name" value="PAS domain"/>
    <property type="match status" value="1"/>
</dbReference>
<dbReference type="CDD" id="cd00075">
    <property type="entry name" value="HATPase"/>
    <property type="match status" value="1"/>
</dbReference>
<comment type="caution">
    <text evidence="8">Lacks conserved residue(s) required for the propagation of feature annotation.</text>
</comment>
<dbReference type="EC" id="2.7.13.3" evidence="2"/>
<dbReference type="InterPro" id="IPR036097">
    <property type="entry name" value="HisK_dim/P_sf"/>
</dbReference>
<dbReference type="SUPFAM" id="SSF55785">
    <property type="entry name" value="PYP-like sensor domain (PAS domain)"/>
    <property type="match status" value="1"/>
</dbReference>
<dbReference type="GO" id="GO:0006355">
    <property type="term" value="P:regulation of DNA-templated transcription"/>
    <property type="evidence" value="ECO:0007669"/>
    <property type="project" value="InterPro"/>
</dbReference>
<evidence type="ECO:0000256" key="2">
    <source>
        <dbReference type="ARBA" id="ARBA00012438"/>
    </source>
</evidence>
<dbReference type="SMART" id="SM00448">
    <property type="entry name" value="REC"/>
    <property type="match status" value="1"/>
</dbReference>
<dbReference type="Gene3D" id="1.10.10.10">
    <property type="entry name" value="Winged helix-like DNA-binding domain superfamily/Winged helix DNA-binding domain"/>
    <property type="match status" value="1"/>
</dbReference>
<dbReference type="OrthoDB" id="137006at2"/>
<dbReference type="PANTHER" id="PTHR43547">
    <property type="entry name" value="TWO-COMPONENT HISTIDINE KINASE"/>
    <property type="match status" value="1"/>
</dbReference>
<dbReference type="InterPro" id="IPR001789">
    <property type="entry name" value="Sig_transdc_resp-reg_receiver"/>
</dbReference>
<feature type="region of interest" description="Disordered" evidence="10">
    <location>
        <begin position="1"/>
        <end position="20"/>
    </location>
</feature>
<accession>A0A4P6JZX9</accession>
<sequence>MSSNAGNSADRTNDAWESEGKNKSMENIDIIPAGFTREYRVLAEVCASMSSGFVLLNQQEHMVYSNPSAQRLLGLYQGNQATAEDFDIRQHLLSLVADPRQARSELELAWSHSEREYATDLALADVAVRWLRVRVFPVHSERGYMLGRGVIFDDITLERSALETRRETLALAAHELKTPLAIIKGCATTLLGGSARWDPAMQREMLQMIDAQSDRLYDVLNTLLDMWRLDTGAQPLRLTQVHIPELLQQLVKRWHLQAGSHRFVLDVYPSLPMVTCDVVRVEQALNHLLENAVTYSSSGSVVTIRAEANDVEVRIGVSDEGVGIAAEQLDRIFDRFYRGKQQEEHSDGSGLGLAAARATVEAHGGRIWADSLGVGQGATFYFTLPFMPRALTTAAPPAALVAGTAEVPALPKQSGRPALFRRDRRVRVLLAESDSRLTRYLRANLEEQQYRVQTVSHGVQFLRQLDLEEPDVILLSTRLADMSGVELLQRLREFSRTPVIMLADECDEDERVQIFDLGSDDLVVKPFGMKELLARVRALLRRQPSNTEPTNNQTNFSTGELTIDYAQHLVTVKGRTVQLSKIEYKLLSVLAQNVGMVVTHELLLEKVWGPEYNRDVDFIWVYISRLRRKLEEDSRRPKYIVTVPDVGYKLVKL</sequence>
<dbReference type="Gene3D" id="3.40.50.2300">
    <property type="match status" value="1"/>
</dbReference>
<keyword evidence="5" id="KW-0418">Kinase</keyword>
<evidence type="ECO:0000259" key="11">
    <source>
        <dbReference type="PROSITE" id="PS50109"/>
    </source>
</evidence>
<dbReference type="FunFam" id="3.30.565.10:FF:000006">
    <property type="entry name" value="Sensor histidine kinase WalK"/>
    <property type="match status" value="1"/>
</dbReference>
<dbReference type="InterPro" id="IPR011006">
    <property type="entry name" value="CheY-like_superfamily"/>
</dbReference>
<evidence type="ECO:0000256" key="8">
    <source>
        <dbReference type="PROSITE-ProRule" id="PRU00169"/>
    </source>
</evidence>
<evidence type="ECO:0000256" key="1">
    <source>
        <dbReference type="ARBA" id="ARBA00000085"/>
    </source>
</evidence>
<dbReference type="Gene3D" id="1.10.287.130">
    <property type="match status" value="1"/>
</dbReference>
<dbReference type="InterPro" id="IPR003661">
    <property type="entry name" value="HisK_dim/P_dom"/>
</dbReference>
<evidence type="ECO:0000256" key="7">
    <source>
        <dbReference type="ARBA" id="ARBA00023125"/>
    </source>
</evidence>
<dbReference type="PRINTS" id="PR00344">
    <property type="entry name" value="BCTRLSENSOR"/>
</dbReference>
<dbReference type="GO" id="GO:0000155">
    <property type="term" value="F:phosphorelay sensor kinase activity"/>
    <property type="evidence" value="ECO:0007669"/>
    <property type="project" value="InterPro"/>
</dbReference>
<dbReference type="PROSITE" id="PS50109">
    <property type="entry name" value="HIS_KIN"/>
    <property type="match status" value="1"/>
</dbReference>
<dbReference type="CDD" id="cd00130">
    <property type="entry name" value="PAS"/>
    <property type="match status" value="1"/>
</dbReference>
<dbReference type="Gene3D" id="6.10.250.690">
    <property type="match status" value="1"/>
</dbReference>
<dbReference type="SUPFAM" id="SSF55874">
    <property type="entry name" value="ATPase domain of HSP90 chaperone/DNA topoisomerase II/histidine kinase"/>
    <property type="match status" value="1"/>
</dbReference>
<organism evidence="14 15">
    <name type="scientific">Ktedonosporobacter rubrisoli</name>
    <dbReference type="NCBI Taxonomy" id="2509675"/>
    <lineage>
        <taxon>Bacteria</taxon>
        <taxon>Bacillati</taxon>
        <taxon>Chloroflexota</taxon>
        <taxon>Ktedonobacteria</taxon>
        <taxon>Ktedonobacterales</taxon>
        <taxon>Ktedonosporobacteraceae</taxon>
        <taxon>Ktedonosporobacter</taxon>
    </lineage>
</organism>
<keyword evidence="15" id="KW-1185">Reference proteome</keyword>
<dbReference type="AlphaFoldDB" id="A0A4P6JZX9"/>
<dbReference type="Gene3D" id="3.30.565.10">
    <property type="entry name" value="Histidine kinase-like ATPase, C-terminal domain"/>
    <property type="match status" value="1"/>
</dbReference>
<feature type="compositionally biased region" description="Basic and acidic residues" evidence="10">
    <location>
        <begin position="11"/>
        <end position="20"/>
    </location>
</feature>
<comment type="catalytic activity">
    <reaction evidence="1">
        <text>ATP + protein L-histidine = ADP + protein N-phospho-L-histidine.</text>
        <dbReference type="EC" id="2.7.13.3"/>
    </reaction>
</comment>
<evidence type="ECO:0000256" key="5">
    <source>
        <dbReference type="ARBA" id="ARBA00022777"/>
    </source>
</evidence>
<dbReference type="SMART" id="SM00862">
    <property type="entry name" value="Trans_reg_C"/>
    <property type="match status" value="1"/>
</dbReference>
<evidence type="ECO:0000313" key="15">
    <source>
        <dbReference type="Proteomes" id="UP000290365"/>
    </source>
</evidence>
<keyword evidence="3" id="KW-0597">Phosphoprotein</keyword>
<evidence type="ECO:0000256" key="10">
    <source>
        <dbReference type="SAM" id="MobiDB-lite"/>
    </source>
</evidence>
<dbReference type="Pfam" id="PF02518">
    <property type="entry name" value="HATPase_c"/>
    <property type="match status" value="1"/>
</dbReference>
<dbReference type="InterPro" id="IPR003594">
    <property type="entry name" value="HATPase_dom"/>
</dbReference>
<dbReference type="PROSITE" id="PS50110">
    <property type="entry name" value="RESPONSE_REGULATORY"/>
    <property type="match status" value="1"/>
</dbReference>
<dbReference type="SUPFAM" id="SSF52172">
    <property type="entry name" value="CheY-like"/>
    <property type="match status" value="1"/>
</dbReference>
<evidence type="ECO:0000256" key="4">
    <source>
        <dbReference type="ARBA" id="ARBA00022679"/>
    </source>
</evidence>
<evidence type="ECO:0000256" key="3">
    <source>
        <dbReference type="ARBA" id="ARBA00022553"/>
    </source>
</evidence>
<keyword evidence="6" id="KW-0902">Two-component regulatory system</keyword>
<dbReference type="InterPro" id="IPR035965">
    <property type="entry name" value="PAS-like_dom_sf"/>
</dbReference>
<dbReference type="Pfam" id="PF00072">
    <property type="entry name" value="Response_reg"/>
    <property type="match status" value="1"/>
</dbReference>
<dbReference type="KEGG" id="kbs:EPA93_36665"/>
<dbReference type="PROSITE" id="PS51755">
    <property type="entry name" value="OMPR_PHOB"/>
    <property type="match status" value="1"/>
</dbReference>
<evidence type="ECO:0000313" key="14">
    <source>
        <dbReference type="EMBL" id="QBD81215.1"/>
    </source>
</evidence>
<reference evidence="14 15" key="1">
    <citation type="submission" date="2019-01" db="EMBL/GenBank/DDBJ databases">
        <title>Ktedonosporobacter rubrisoli SCAWS-G2.</title>
        <authorList>
            <person name="Huang Y."/>
            <person name="Yan B."/>
        </authorList>
    </citation>
    <scope>NUCLEOTIDE SEQUENCE [LARGE SCALE GENOMIC DNA]</scope>
    <source>
        <strain evidence="14 15">SCAWS-G2</strain>
    </source>
</reference>
<dbReference type="Pfam" id="PF00512">
    <property type="entry name" value="HisKA"/>
    <property type="match status" value="1"/>
</dbReference>
<dbReference type="SMART" id="SM00388">
    <property type="entry name" value="HisKA"/>
    <property type="match status" value="1"/>
</dbReference>
<evidence type="ECO:0000259" key="13">
    <source>
        <dbReference type="PROSITE" id="PS51755"/>
    </source>
</evidence>
<dbReference type="PANTHER" id="PTHR43547:SF2">
    <property type="entry name" value="HYBRID SIGNAL TRANSDUCTION HISTIDINE KINASE C"/>
    <property type="match status" value="1"/>
</dbReference>
<evidence type="ECO:0000256" key="9">
    <source>
        <dbReference type="PROSITE-ProRule" id="PRU01091"/>
    </source>
</evidence>
<dbReference type="CDD" id="cd00383">
    <property type="entry name" value="trans_reg_C"/>
    <property type="match status" value="1"/>
</dbReference>
<keyword evidence="4" id="KW-0808">Transferase</keyword>
<feature type="compositionally biased region" description="Polar residues" evidence="10">
    <location>
        <begin position="1"/>
        <end position="10"/>
    </location>
</feature>
<feature type="domain" description="Response regulatory" evidence="12">
    <location>
        <begin position="427"/>
        <end position="540"/>
    </location>
</feature>
<dbReference type="Proteomes" id="UP000290365">
    <property type="component" value="Chromosome"/>
</dbReference>
<dbReference type="InterPro" id="IPR036388">
    <property type="entry name" value="WH-like_DNA-bd_sf"/>
</dbReference>
<dbReference type="InterPro" id="IPR004358">
    <property type="entry name" value="Sig_transdc_His_kin-like_C"/>
</dbReference>